<dbReference type="RefSeq" id="XP_045951832.1">
    <property type="nucleotide sequence ID" value="XM_046098793.1"/>
</dbReference>
<evidence type="ECO:0000256" key="2">
    <source>
        <dbReference type="ARBA" id="ARBA00023002"/>
    </source>
</evidence>
<keyword evidence="5" id="KW-1185">Reference proteome</keyword>
<keyword evidence="2" id="KW-0560">Oxidoreductase</keyword>
<evidence type="ECO:0000259" key="3">
    <source>
        <dbReference type="Pfam" id="PF05368"/>
    </source>
</evidence>
<keyword evidence="1" id="KW-0521">NADP</keyword>
<dbReference type="PANTHER" id="PTHR47706:SF9">
    <property type="entry name" value="NMRA-LIKE DOMAIN-CONTAINING PROTEIN-RELATED"/>
    <property type="match status" value="1"/>
</dbReference>
<accession>A0A9P8RG03</accession>
<name>A0A9P8RG03_9PEZI</name>
<dbReference type="PANTHER" id="PTHR47706">
    <property type="entry name" value="NMRA-LIKE FAMILY PROTEIN"/>
    <property type="match status" value="1"/>
</dbReference>
<organism evidence="4 5">
    <name type="scientific">Truncatella angustata</name>
    <dbReference type="NCBI Taxonomy" id="152316"/>
    <lineage>
        <taxon>Eukaryota</taxon>
        <taxon>Fungi</taxon>
        <taxon>Dikarya</taxon>
        <taxon>Ascomycota</taxon>
        <taxon>Pezizomycotina</taxon>
        <taxon>Sordariomycetes</taxon>
        <taxon>Xylariomycetidae</taxon>
        <taxon>Amphisphaeriales</taxon>
        <taxon>Sporocadaceae</taxon>
        <taxon>Truncatella</taxon>
    </lineage>
</organism>
<gene>
    <name evidence="4" type="ORF">BKA67DRAFT_526909</name>
</gene>
<dbReference type="Proteomes" id="UP000758603">
    <property type="component" value="Unassembled WGS sequence"/>
</dbReference>
<dbReference type="InterPro" id="IPR008030">
    <property type="entry name" value="NmrA-like"/>
</dbReference>
<dbReference type="OrthoDB" id="5283654at2759"/>
<feature type="domain" description="NmrA-like" evidence="3">
    <location>
        <begin position="5"/>
        <end position="218"/>
    </location>
</feature>
<dbReference type="GO" id="GO:0016491">
    <property type="term" value="F:oxidoreductase activity"/>
    <property type="evidence" value="ECO:0007669"/>
    <property type="project" value="UniProtKB-KW"/>
</dbReference>
<proteinExistence type="predicted"/>
<evidence type="ECO:0000313" key="5">
    <source>
        <dbReference type="Proteomes" id="UP000758603"/>
    </source>
</evidence>
<evidence type="ECO:0000313" key="4">
    <source>
        <dbReference type="EMBL" id="KAH6645318.1"/>
    </source>
</evidence>
<dbReference type="SUPFAM" id="SSF51735">
    <property type="entry name" value="NAD(P)-binding Rossmann-fold domains"/>
    <property type="match status" value="1"/>
</dbReference>
<dbReference type="Pfam" id="PF05368">
    <property type="entry name" value="NmrA"/>
    <property type="match status" value="1"/>
</dbReference>
<comment type="caution">
    <text evidence="4">The sequence shown here is derived from an EMBL/GenBank/DDBJ whole genome shotgun (WGS) entry which is preliminary data.</text>
</comment>
<dbReference type="EMBL" id="JAGPXC010000011">
    <property type="protein sequence ID" value="KAH6645318.1"/>
    <property type="molecule type" value="Genomic_DNA"/>
</dbReference>
<reference evidence="4" key="1">
    <citation type="journal article" date="2021" name="Nat. Commun.">
        <title>Genetic determinants of endophytism in the Arabidopsis root mycobiome.</title>
        <authorList>
            <person name="Mesny F."/>
            <person name="Miyauchi S."/>
            <person name="Thiergart T."/>
            <person name="Pickel B."/>
            <person name="Atanasova L."/>
            <person name="Karlsson M."/>
            <person name="Huettel B."/>
            <person name="Barry K.W."/>
            <person name="Haridas S."/>
            <person name="Chen C."/>
            <person name="Bauer D."/>
            <person name="Andreopoulos W."/>
            <person name="Pangilinan J."/>
            <person name="LaButti K."/>
            <person name="Riley R."/>
            <person name="Lipzen A."/>
            <person name="Clum A."/>
            <person name="Drula E."/>
            <person name="Henrissat B."/>
            <person name="Kohler A."/>
            <person name="Grigoriev I.V."/>
            <person name="Martin F.M."/>
            <person name="Hacquard S."/>
        </authorList>
    </citation>
    <scope>NUCLEOTIDE SEQUENCE</scope>
    <source>
        <strain evidence="4">MPI-SDFR-AT-0073</strain>
    </source>
</reference>
<dbReference type="InterPro" id="IPR051609">
    <property type="entry name" value="NmrA/Isoflavone_reductase-like"/>
</dbReference>
<dbReference type="InterPro" id="IPR036291">
    <property type="entry name" value="NAD(P)-bd_dom_sf"/>
</dbReference>
<dbReference type="GeneID" id="70127685"/>
<dbReference type="AlphaFoldDB" id="A0A9P8RG03"/>
<sequence>MTFNRIAIYGHRGWASSVIFDKLVASGAPITVLYRHGSDVSSVPASVTKIEIDIQDQKALVDALQNVDILISLVGHEGVTRQHAFVEAIPKTNVQLFVPSDLAARYDELGLRISVNAAKDAVESAARKTGIPMTIVLTGNIAEFALNTLAMGVDYAGNRLILSGNSAENRLNLCTLSYVGTAYASIFASTPIANLRDRVIGLSELSPTGNEISLALGKKHQQAPKVFRHSLESIENEVESCLREASPFALAWYCRRIWATGQQAEMIGKDIWEPKDYTKATLQDLIVEGKLKPYRDIPAEITEVFSKTFKDM</sequence>
<protein>
    <recommendedName>
        <fullName evidence="3">NmrA-like domain-containing protein</fullName>
    </recommendedName>
</protein>
<evidence type="ECO:0000256" key="1">
    <source>
        <dbReference type="ARBA" id="ARBA00022857"/>
    </source>
</evidence>
<dbReference type="Gene3D" id="3.40.50.720">
    <property type="entry name" value="NAD(P)-binding Rossmann-like Domain"/>
    <property type="match status" value="1"/>
</dbReference>